<dbReference type="AlphaFoldDB" id="A0A1H3ILA3"/>
<proteinExistence type="predicted"/>
<evidence type="ECO:0000313" key="2">
    <source>
        <dbReference type="EMBL" id="SDY27604.1"/>
    </source>
</evidence>
<keyword evidence="3" id="KW-1185">Reference proteome</keyword>
<gene>
    <name evidence="2" type="ORF">SAMN04487946_11023</name>
</gene>
<dbReference type="EMBL" id="FNPB01000010">
    <property type="protein sequence ID" value="SDY27604.1"/>
    <property type="molecule type" value="Genomic_DNA"/>
</dbReference>
<feature type="transmembrane region" description="Helical" evidence="1">
    <location>
        <begin position="70"/>
        <end position="90"/>
    </location>
</feature>
<keyword evidence="1" id="KW-0472">Membrane</keyword>
<dbReference type="Proteomes" id="UP000199170">
    <property type="component" value="Unassembled WGS sequence"/>
</dbReference>
<accession>A0A1H3ILA3</accession>
<organism evidence="2 3">
    <name type="scientific">Halobellus clavatus</name>
    <dbReference type="NCBI Taxonomy" id="660517"/>
    <lineage>
        <taxon>Archaea</taxon>
        <taxon>Methanobacteriati</taxon>
        <taxon>Methanobacteriota</taxon>
        <taxon>Stenosarchaea group</taxon>
        <taxon>Halobacteria</taxon>
        <taxon>Halobacteriales</taxon>
        <taxon>Haloferacaceae</taxon>
        <taxon>Halobellus</taxon>
    </lineage>
</organism>
<evidence type="ECO:0000313" key="3">
    <source>
        <dbReference type="Proteomes" id="UP000199170"/>
    </source>
</evidence>
<protein>
    <submittedName>
        <fullName evidence="2">Uncharacterized protein</fullName>
    </submittedName>
</protein>
<feature type="transmembrane region" description="Helical" evidence="1">
    <location>
        <begin position="42"/>
        <end position="64"/>
    </location>
</feature>
<name>A0A1H3ILA3_9EURY</name>
<keyword evidence="1" id="KW-0812">Transmembrane</keyword>
<evidence type="ECO:0000256" key="1">
    <source>
        <dbReference type="SAM" id="Phobius"/>
    </source>
</evidence>
<keyword evidence="1" id="KW-1133">Transmembrane helix</keyword>
<sequence length="107" mass="10515">MLNGLPNAEATVVGSVMIFGAFVAGAIAARRSIDPGAVGLRTGFLGGIVAIGVFLGTSGIAATWSPARTAFFVVAGGVVLCVAPIFGLGCGRVGGWVASLGTSYRTA</sequence>
<dbReference type="RefSeq" id="WP_245705807.1">
    <property type="nucleotide sequence ID" value="NZ_FNPB01000010.1"/>
</dbReference>
<reference evidence="3" key="1">
    <citation type="submission" date="2016-10" db="EMBL/GenBank/DDBJ databases">
        <authorList>
            <person name="Varghese N."/>
            <person name="Submissions S."/>
        </authorList>
    </citation>
    <scope>NUCLEOTIDE SEQUENCE [LARGE SCALE GENOMIC DNA]</scope>
    <source>
        <strain evidence="3">CGMCC 1.10118</strain>
    </source>
</reference>
<feature type="transmembrane region" description="Helical" evidence="1">
    <location>
        <begin position="12"/>
        <end position="30"/>
    </location>
</feature>